<dbReference type="AlphaFoldDB" id="A0A173LIF5"/>
<organism evidence="1 2">
    <name type="scientific">Dietzia timorensis</name>
    <dbReference type="NCBI Taxonomy" id="499555"/>
    <lineage>
        <taxon>Bacteria</taxon>
        <taxon>Bacillati</taxon>
        <taxon>Actinomycetota</taxon>
        <taxon>Actinomycetes</taxon>
        <taxon>Mycobacteriales</taxon>
        <taxon>Dietziaceae</taxon>
        <taxon>Dietzia</taxon>
    </lineage>
</organism>
<dbReference type="InterPro" id="IPR052898">
    <property type="entry name" value="ACAD10-like"/>
</dbReference>
<keyword evidence="2" id="KW-1185">Reference proteome</keyword>
<dbReference type="SFLD" id="SFLDS00003">
    <property type="entry name" value="Haloacid_Dehalogenase"/>
    <property type="match status" value="1"/>
</dbReference>
<dbReference type="PANTHER" id="PTHR47829:SF1">
    <property type="entry name" value="HAD FAMILY PHOSPHATASE"/>
    <property type="match status" value="1"/>
</dbReference>
<evidence type="ECO:0000313" key="1">
    <source>
        <dbReference type="EMBL" id="ANI91683.1"/>
    </source>
</evidence>
<dbReference type="PRINTS" id="PR00413">
    <property type="entry name" value="HADHALOGNASE"/>
</dbReference>
<dbReference type="Pfam" id="PF00702">
    <property type="entry name" value="Hydrolase"/>
    <property type="match status" value="1"/>
</dbReference>
<dbReference type="STRING" id="499555.BJL86_0890"/>
<protein>
    <submittedName>
        <fullName evidence="1">Acyl-CoA dehydrogenase family member 10</fullName>
    </submittedName>
</protein>
<evidence type="ECO:0000313" key="2">
    <source>
        <dbReference type="Proteomes" id="UP000186104"/>
    </source>
</evidence>
<dbReference type="NCBIfam" id="TIGR01549">
    <property type="entry name" value="HAD-SF-IA-v1"/>
    <property type="match status" value="1"/>
</dbReference>
<dbReference type="EMBL" id="CP015961">
    <property type="protein sequence ID" value="ANI91683.1"/>
    <property type="molecule type" value="Genomic_DNA"/>
</dbReference>
<dbReference type="NCBIfam" id="TIGR01509">
    <property type="entry name" value="HAD-SF-IA-v3"/>
    <property type="match status" value="1"/>
</dbReference>
<reference evidence="1 2" key="1">
    <citation type="submission" date="2016-06" db="EMBL/GenBank/DDBJ databases">
        <title>Complete genome sequence of a saline-alkali tolerant type strain Dietzia timorensis ID05-A0528T.</title>
        <authorList>
            <person name="Wu X."/>
        </authorList>
    </citation>
    <scope>NUCLEOTIDE SEQUENCE [LARGE SCALE GENOMIC DNA]</scope>
    <source>
        <strain evidence="1 2">ID05-A0528</strain>
    </source>
</reference>
<accession>A0A173LIF5</accession>
<dbReference type="InterPro" id="IPR023214">
    <property type="entry name" value="HAD_sf"/>
</dbReference>
<dbReference type="InterPro" id="IPR036412">
    <property type="entry name" value="HAD-like_sf"/>
</dbReference>
<proteinExistence type="predicted"/>
<dbReference type="Gene3D" id="3.40.50.1000">
    <property type="entry name" value="HAD superfamily/HAD-like"/>
    <property type="match status" value="1"/>
</dbReference>
<sequence length="248" mass="25437">MVGAMDIEAHPAPGPARALLVDFGGVLTAPLGQAFGRLDAELGLARGTALSLFGTHEGARRALSEHEKGQLDDAGFEAAFGAALAEAGASFDGASVHGGAAGDRAGERGLLELLNEGLEIDEAMVAVVAEIRGAGVPVALVSNALGSTLYDGIDLAEIADSAVISAEIGVRKPSRQIYRVACERLGIAPEVALMVDDLQQNLDGAARIGIRGILHTDAAATIDELSRAFEIELSTTPVEHASTSHEGR</sequence>
<gene>
    <name evidence="1" type="ORF">BJL86_0890</name>
</gene>
<dbReference type="SUPFAM" id="SSF56784">
    <property type="entry name" value="HAD-like"/>
    <property type="match status" value="1"/>
</dbReference>
<dbReference type="KEGG" id="dtm:BJL86_0890"/>
<dbReference type="SFLD" id="SFLDG01129">
    <property type="entry name" value="C1.5:_HAD__Beta-PGM__Phosphata"/>
    <property type="match status" value="1"/>
</dbReference>
<name>A0A173LIF5_9ACTN</name>
<dbReference type="PANTHER" id="PTHR47829">
    <property type="entry name" value="HYDROLASE, PUTATIVE (AFU_ORTHOLOGUE AFUA_1G12880)-RELATED"/>
    <property type="match status" value="1"/>
</dbReference>
<dbReference type="Proteomes" id="UP000186104">
    <property type="component" value="Chromosome"/>
</dbReference>
<dbReference type="InterPro" id="IPR023198">
    <property type="entry name" value="PGP-like_dom2"/>
</dbReference>
<dbReference type="InterPro" id="IPR006439">
    <property type="entry name" value="HAD-SF_hydro_IA"/>
</dbReference>
<dbReference type="Gene3D" id="1.10.150.240">
    <property type="entry name" value="Putative phosphatase, domain 2"/>
    <property type="match status" value="1"/>
</dbReference>